<protein>
    <submittedName>
        <fullName evidence="2">Uncharacterized protein</fullName>
    </submittedName>
</protein>
<reference evidence="2 3" key="1">
    <citation type="submission" date="2018-03" db="EMBL/GenBank/DDBJ databases">
        <title>The draft genome of Sphingosinicella sp. GL-C-18.</title>
        <authorList>
            <person name="Liu L."/>
            <person name="Li L."/>
            <person name="Liang L."/>
            <person name="Zhang X."/>
            <person name="Wang T."/>
        </authorList>
    </citation>
    <scope>NUCLEOTIDE SEQUENCE [LARGE SCALE GENOMIC DNA]</scope>
    <source>
        <strain evidence="2 3">GL-C-18</strain>
    </source>
</reference>
<organism evidence="2 3">
    <name type="scientific">Allosphingosinicella deserti</name>
    <dbReference type="NCBI Taxonomy" id="2116704"/>
    <lineage>
        <taxon>Bacteria</taxon>
        <taxon>Pseudomonadati</taxon>
        <taxon>Pseudomonadota</taxon>
        <taxon>Alphaproteobacteria</taxon>
        <taxon>Sphingomonadales</taxon>
        <taxon>Sphingomonadaceae</taxon>
        <taxon>Allosphingosinicella</taxon>
    </lineage>
</organism>
<name>A0A2P7QRS8_9SPHN</name>
<keyword evidence="3" id="KW-1185">Reference proteome</keyword>
<keyword evidence="1" id="KW-0732">Signal</keyword>
<proteinExistence type="predicted"/>
<dbReference type="OrthoDB" id="7612341at2"/>
<comment type="caution">
    <text evidence="2">The sequence shown here is derived from an EMBL/GenBank/DDBJ whole genome shotgun (WGS) entry which is preliminary data.</text>
</comment>
<evidence type="ECO:0000313" key="3">
    <source>
        <dbReference type="Proteomes" id="UP000241167"/>
    </source>
</evidence>
<evidence type="ECO:0000256" key="1">
    <source>
        <dbReference type="SAM" id="SignalP"/>
    </source>
</evidence>
<dbReference type="EMBL" id="PXYI01000003">
    <property type="protein sequence ID" value="PSJ40664.1"/>
    <property type="molecule type" value="Genomic_DNA"/>
</dbReference>
<sequence length="263" mass="28685">MMFRLLAPAALVLALVANPALAASPSPEDLERVQSTSQLIGLSPDGTRIWAEHALASSDFRDWQKLYRIEQAFGEQIALAEPDPRSLVRLTAELAAEHGQRARAKKDGLIAAAFRLSPQDRRTLGAFIVSGADEALKPSRPFAGATELASAWMRMIGVSEEGIKRLVERENRDARPDDRHPRAKIERAIGEQLASPNPSRANLDELVAAYAAEESRLARREKENLTSVALTLSAADRRVIGSFLAEQAAKELAEAKPVLEVLP</sequence>
<dbReference type="Proteomes" id="UP000241167">
    <property type="component" value="Unassembled WGS sequence"/>
</dbReference>
<evidence type="ECO:0000313" key="2">
    <source>
        <dbReference type="EMBL" id="PSJ40664.1"/>
    </source>
</evidence>
<dbReference type="AlphaFoldDB" id="A0A2P7QRS8"/>
<feature type="signal peptide" evidence="1">
    <location>
        <begin position="1"/>
        <end position="22"/>
    </location>
</feature>
<gene>
    <name evidence="2" type="ORF">C7I55_10130</name>
</gene>
<accession>A0A2P7QRS8</accession>
<feature type="chain" id="PRO_5015187828" evidence="1">
    <location>
        <begin position="23"/>
        <end position="263"/>
    </location>
</feature>